<sequence>MTLKLFLNYTLSFIMWLVIGRAILSFFTKDPKNPIYGLFMRTTEPLYTLARRIFPKGTTIFIIIFIVILRLLVVKYF</sequence>
<keyword evidence="1" id="KW-1133">Transmembrane helix</keyword>
<proteinExistence type="predicted"/>
<dbReference type="EMBL" id="BSDX01000001">
    <property type="protein sequence ID" value="GLI52564.1"/>
    <property type="molecule type" value="Genomic_DNA"/>
</dbReference>
<evidence type="ECO:0000313" key="2">
    <source>
        <dbReference type="EMBL" id="GLI52564.1"/>
    </source>
</evidence>
<keyword evidence="1" id="KW-0472">Membrane</keyword>
<reference evidence="2" key="1">
    <citation type="submission" date="2022-12" db="EMBL/GenBank/DDBJ databases">
        <title>Reference genome sequencing for broad-spectrum identification of bacterial and archaeal isolates by mass spectrometry.</title>
        <authorList>
            <person name="Sekiguchi Y."/>
            <person name="Tourlousse D.M."/>
        </authorList>
    </citation>
    <scope>NUCLEOTIDE SEQUENCE</scope>
    <source>
        <strain evidence="2">TSL-P1</strain>
    </source>
</reference>
<evidence type="ECO:0000313" key="3">
    <source>
        <dbReference type="Proteomes" id="UP001144297"/>
    </source>
</evidence>
<dbReference type="AlphaFoldDB" id="A0A9W6LJI3"/>
<dbReference type="Proteomes" id="UP001144297">
    <property type="component" value="Unassembled WGS sequence"/>
</dbReference>
<feature type="transmembrane region" description="Helical" evidence="1">
    <location>
        <begin position="49"/>
        <end position="73"/>
    </location>
</feature>
<feature type="transmembrane region" description="Helical" evidence="1">
    <location>
        <begin position="6"/>
        <end position="28"/>
    </location>
</feature>
<evidence type="ECO:0008006" key="4">
    <source>
        <dbReference type="Google" id="ProtNLM"/>
    </source>
</evidence>
<comment type="caution">
    <text evidence="2">The sequence shown here is derived from an EMBL/GenBank/DDBJ whole genome shotgun (WGS) entry which is preliminary data.</text>
</comment>
<dbReference type="GO" id="GO:0016020">
    <property type="term" value="C:membrane"/>
    <property type="evidence" value="ECO:0007669"/>
    <property type="project" value="InterPro"/>
</dbReference>
<protein>
    <recommendedName>
        <fullName evidence="4">YggT family protein</fullName>
    </recommendedName>
</protein>
<evidence type="ECO:0000256" key="1">
    <source>
        <dbReference type="SAM" id="Phobius"/>
    </source>
</evidence>
<name>A0A9W6LJI3_9BACT</name>
<accession>A0A9W6LJI3</accession>
<organism evidence="2 3">
    <name type="scientific">Thermodesulfovibrio yellowstonii</name>
    <dbReference type="NCBI Taxonomy" id="28262"/>
    <lineage>
        <taxon>Bacteria</taxon>
        <taxon>Pseudomonadati</taxon>
        <taxon>Nitrospirota</taxon>
        <taxon>Thermodesulfovibrionia</taxon>
        <taxon>Thermodesulfovibrionales</taxon>
        <taxon>Thermodesulfovibrionaceae</taxon>
        <taxon>Thermodesulfovibrio</taxon>
    </lineage>
</organism>
<gene>
    <name evidence="2" type="ORF">TISLANDTSLP1_02570</name>
</gene>
<keyword evidence="3" id="KW-1185">Reference proteome</keyword>
<dbReference type="Pfam" id="PF02325">
    <property type="entry name" value="CCB3_YggT"/>
    <property type="match status" value="1"/>
</dbReference>
<dbReference type="InterPro" id="IPR003425">
    <property type="entry name" value="CCB3/YggT"/>
</dbReference>
<keyword evidence="1" id="KW-0812">Transmembrane</keyword>